<keyword evidence="5 7" id="KW-1133">Transmembrane helix</keyword>
<evidence type="ECO:0000256" key="2">
    <source>
        <dbReference type="ARBA" id="ARBA00008017"/>
    </source>
</evidence>
<dbReference type="InterPro" id="IPR045042">
    <property type="entry name" value="YnaI-like"/>
</dbReference>
<dbReference type="AlphaFoldDB" id="A0A841THR4"/>
<dbReference type="Pfam" id="PF00924">
    <property type="entry name" value="MS_channel_2nd"/>
    <property type="match status" value="1"/>
</dbReference>
<dbReference type="PANTHER" id="PTHR43634">
    <property type="entry name" value="OW CONDUCTANCE MECHANOSENSITIVE CHANNEL"/>
    <property type="match status" value="1"/>
</dbReference>
<comment type="caution">
    <text evidence="11">The sequence shown here is derived from an EMBL/GenBank/DDBJ whole genome shotgun (WGS) entry which is preliminary data.</text>
</comment>
<name>A0A841THR4_9BACL</name>
<dbReference type="InterPro" id="IPR011066">
    <property type="entry name" value="MscS_channel_C_sf"/>
</dbReference>
<feature type="domain" description="Mechanosensitive ion channel MscS C-terminal" evidence="9">
    <location>
        <begin position="270"/>
        <end position="355"/>
    </location>
</feature>
<dbReference type="Gene3D" id="2.30.30.60">
    <property type="match status" value="1"/>
</dbReference>
<feature type="transmembrane region" description="Helical" evidence="7">
    <location>
        <begin position="112"/>
        <end position="136"/>
    </location>
</feature>
<dbReference type="PANTHER" id="PTHR43634:SF2">
    <property type="entry name" value="LOW CONDUCTANCE MECHANOSENSITIVE CHANNEL YNAI"/>
    <property type="match status" value="1"/>
</dbReference>
<reference evidence="11 12" key="1">
    <citation type="submission" date="2020-08" db="EMBL/GenBank/DDBJ databases">
        <title>Cohnella phylogeny.</title>
        <authorList>
            <person name="Dunlap C."/>
        </authorList>
    </citation>
    <scope>NUCLEOTIDE SEQUENCE [LARGE SCALE GENOMIC DNA]</scope>
    <source>
        <strain evidence="11 12">DSM 103658</strain>
    </source>
</reference>
<dbReference type="InterPro" id="IPR023408">
    <property type="entry name" value="MscS_beta-dom_sf"/>
</dbReference>
<dbReference type="Proteomes" id="UP000574133">
    <property type="component" value="Unassembled WGS sequence"/>
</dbReference>
<evidence type="ECO:0000256" key="4">
    <source>
        <dbReference type="ARBA" id="ARBA00022692"/>
    </source>
</evidence>
<dbReference type="InterPro" id="IPR049142">
    <property type="entry name" value="MS_channel_1st"/>
</dbReference>
<accession>A0A841THR4</accession>
<dbReference type="GO" id="GO:0055085">
    <property type="term" value="P:transmembrane transport"/>
    <property type="evidence" value="ECO:0007669"/>
    <property type="project" value="InterPro"/>
</dbReference>
<dbReference type="SUPFAM" id="SSF82861">
    <property type="entry name" value="Mechanosensitive channel protein MscS (YggB), transmembrane region"/>
    <property type="match status" value="1"/>
</dbReference>
<gene>
    <name evidence="11" type="ORF">H4Q31_19315</name>
</gene>
<comment type="similarity">
    <text evidence="2">Belongs to the MscS (TC 1.A.23) family.</text>
</comment>
<keyword evidence="4 7" id="KW-0812">Transmembrane</keyword>
<feature type="transmembrane region" description="Helical" evidence="7">
    <location>
        <begin position="174"/>
        <end position="194"/>
    </location>
</feature>
<feature type="transmembrane region" description="Helical" evidence="7">
    <location>
        <begin position="148"/>
        <end position="168"/>
    </location>
</feature>
<dbReference type="Pfam" id="PF21088">
    <property type="entry name" value="MS_channel_1st"/>
    <property type="match status" value="1"/>
</dbReference>
<evidence type="ECO:0000256" key="6">
    <source>
        <dbReference type="ARBA" id="ARBA00023136"/>
    </source>
</evidence>
<feature type="transmembrane region" description="Helical" evidence="7">
    <location>
        <begin position="79"/>
        <end position="100"/>
    </location>
</feature>
<dbReference type="InterPro" id="IPR011014">
    <property type="entry name" value="MscS_channel_TM-2"/>
</dbReference>
<dbReference type="InterPro" id="IPR006685">
    <property type="entry name" value="MscS_channel_2nd"/>
</dbReference>
<evidence type="ECO:0000256" key="5">
    <source>
        <dbReference type="ARBA" id="ARBA00022989"/>
    </source>
</evidence>
<dbReference type="InterPro" id="IPR010920">
    <property type="entry name" value="LSM_dom_sf"/>
</dbReference>
<evidence type="ECO:0000313" key="11">
    <source>
        <dbReference type="EMBL" id="MBB6679439.1"/>
    </source>
</evidence>
<evidence type="ECO:0000259" key="10">
    <source>
        <dbReference type="Pfam" id="PF21088"/>
    </source>
</evidence>
<evidence type="ECO:0000256" key="7">
    <source>
        <dbReference type="SAM" id="Phobius"/>
    </source>
</evidence>
<organism evidence="11 12">
    <name type="scientific">Cohnella lubricantis</name>
    <dbReference type="NCBI Taxonomy" id="2163172"/>
    <lineage>
        <taxon>Bacteria</taxon>
        <taxon>Bacillati</taxon>
        <taxon>Bacillota</taxon>
        <taxon>Bacilli</taxon>
        <taxon>Bacillales</taxon>
        <taxon>Paenibacillaceae</taxon>
        <taxon>Cohnella</taxon>
    </lineage>
</organism>
<evidence type="ECO:0000256" key="1">
    <source>
        <dbReference type="ARBA" id="ARBA00004651"/>
    </source>
</evidence>
<evidence type="ECO:0000259" key="8">
    <source>
        <dbReference type="Pfam" id="PF00924"/>
    </source>
</evidence>
<dbReference type="InterPro" id="IPR049278">
    <property type="entry name" value="MS_channel_C"/>
</dbReference>
<feature type="domain" description="Mechanosensitive ion channel transmembrane helices 2/3" evidence="10">
    <location>
        <begin position="154"/>
        <end position="195"/>
    </location>
</feature>
<feature type="domain" description="Mechanosensitive ion channel MscS" evidence="8">
    <location>
        <begin position="196"/>
        <end position="263"/>
    </location>
</feature>
<dbReference type="SUPFAM" id="SSF50182">
    <property type="entry name" value="Sm-like ribonucleoproteins"/>
    <property type="match status" value="1"/>
</dbReference>
<dbReference type="Pfam" id="PF21082">
    <property type="entry name" value="MS_channel_3rd"/>
    <property type="match status" value="1"/>
</dbReference>
<keyword evidence="3" id="KW-1003">Cell membrane</keyword>
<comment type="subcellular location">
    <subcellularLocation>
        <location evidence="1">Cell membrane</location>
        <topology evidence="1">Multi-pass membrane protein</topology>
    </subcellularLocation>
</comment>
<feature type="transmembrane region" description="Helical" evidence="7">
    <location>
        <begin position="33"/>
        <end position="58"/>
    </location>
</feature>
<dbReference type="SUPFAM" id="SSF82689">
    <property type="entry name" value="Mechanosensitive channel protein MscS (YggB), C-terminal domain"/>
    <property type="match status" value="1"/>
</dbReference>
<proteinExistence type="inferred from homology"/>
<dbReference type="GO" id="GO:0005886">
    <property type="term" value="C:plasma membrane"/>
    <property type="evidence" value="ECO:0007669"/>
    <property type="project" value="UniProtKB-SubCell"/>
</dbReference>
<evidence type="ECO:0000256" key="3">
    <source>
        <dbReference type="ARBA" id="ARBA00022475"/>
    </source>
</evidence>
<protein>
    <submittedName>
        <fullName evidence="11">Mechanosensitive ion channel family protein</fullName>
    </submittedName>
</protein>
<evidence type="ECO:0000313" key="12">
    <source>
        <dbReference type="Proteomes" id="UP000574133"/>
    </source>
</evidence>
<dbReference type="EMBL" id="JACJVN010000083">
    <property type="protein sequence ID" value="MBB6679439.1"/>
    <property type="molecule type" value="Genomic_DNA"/>
</dbReference>
<dbReference type="Gene3D" id="1.10.287.1260">
    <property type="match status" value="1"/>
</dbReference>
<keyword evidence="12" id="KW-1185">Reference proteome</keyword>
<dbReference type="Gene3D" id="3.30.70.100">
    <property type="match status" value="1"/>
</dbReference>
<keyword evidence="6 7" id="KW-0472">Membrane</keyword>
<sequence>MVQSLTKYIDRSEQPLSEDWIADLPERIRWIRLLISIGTVLIFYLFGKIVTRWLLPLLIRKWVKGDNLSNWLESIRKPIGAIIMLIGFYTAIEIYIPASWHYEALLQRIVRSLGIIFASWGLYNISAVSSTLFAGIYRKLGMDESSMLIPFLSKLLRFLIIVLALAAIASDWGFNVNGVVAGMGLGSLAVALAAKDTLSNMFGGVVIITERPFSKGDWIQTPDTEGVVEDITFRSSKIRTFADSVVTVPNATLASQPITNFSKMGKRRISYTLNVALDSDPESVERAASRIETELRSNKHVHPELIMVRFHDINEQSLGLMIYFFTNTTVWDEYTRIRQEINLMILEILADEGLRLAYPIQRVQLESPADAEAVRAKVTT</sequence>
<evidence type="ECO:0000259" key="9">
    <source>
        <dbReference type="Pfam" id="PF21082"/>
    </source>
</evidence>